<proteinExistence type="inferred from homology"/>
<dbReference type="GO" id="GO:0005576">
    <property type="term" value="C:extracellular region"/>
    <property type="evidence" value="ECO:0007669"/>
    <property type="project" value="UniProtKB-UniRule"/>
</dbReference>
<dbReference type="InterPro" id="IPR032675">
    <property type="entry name" value="LRR_dom_sf"/>
</dbReference>
<sequence length="2150" mass="241341">MPTHPPLNELSGELQTSESWARQETLEMLRETFARSMSSLSHEQQRDYVKLQREAHKALLAVDAQNAKLISEFKTSGLAQLRSRIGGQDPEKAYLHTRYLEELQAPLPWEPRTSAMNDGRGARRFRRAYDTWKYRAHHSSLSLWDAACLNFDFTTSHSPKAGQTFVDASSLSGVDDPDLTVEKFIQISRDLDLGGQLQTTLNDALRKGGKLHTVLLASARASLSFEALEAYRNRASTGVTRELYDKLSQAIDGSGPALEFETFSVRTGKTIALPLLMIRVASLGVVSYFPFRPDGALRFHVDATSANQKFVQQLKDSHRKGDLGWFARQLPTPELRGFQKLLKDEPRPPGLNPLAGFLYDTFHRLFPERTLDSLRFSADPKQNRKHTLVEALTQRQVKRYRANLSTLATARSERDLQAVIDGAAAIADEILQLLLTPVPGGVSGLNRVMQAVVFGSLGYSLITGINEAAKGEASQFAAALSDVADLAVNGLLITTAGRVHRQRLEQLIQRLGQPRKVLRSDNTYELWTPDIRPYAVPDQNLLDGQRISPQGTYAIKGHQYAWLEQNGQRQVVEVDYDARAMRWKIKHGDGNAYAPTIVFEPAQQVWVLDLQDAHTLSDRQLTERMLPNGTHALTDADMHTLLRSTATTRAILDRVWSGSPAPITLTEGVRRLQADQLINQLINHFHRRGHWPPHADSLVLSLLTQLPDWPAQVLIDVYDPYGTPLESYAKSDPPPATPQRITLTRRDDGTYSALGDTRSGAVTQEPLFELILRAQPAASVLGKEGSPNLTEAQRIARIRLQISELARARRIDLFSALTRYSGFARHEITATDTARVFVPVRAAPARVEVTPVLKKLRSLYRPLSSANLDQLLRDQRFSSTERAQFLQDGTLPHVLREHLENHRMALRIDAVIDGLYHARAFDADTDLWAREFASSLIRNTLKRHFVITEIDDKPYANSGPDDTTVELRHHGDGHYQAYDMRNAGLIPVSPSVDSFYLAIGSVLQPHERLKLGMTSDTDAQGLRNTLGDLMSAQRSPEGYITLLDQSLGQYAQSVVLPANLLPDALGLYELDGQQLLPLYGSLYPVTYDHNRLKWRLKHPQKVGVDTPRLEHNRRGAWRFSSENPLSWDDHHLLYRLGSEDFNVDQATAQHILKLTDTPSRALREVHSAGLAPPPLLTDTSKRFRIEREILHFIRAMTTYTASRSARASLQLLLVSALPGWPRSHALEVVDSHGKVLGQYPSQLNPDAEKIRISETDSHGPEPLKNIVLNTALIEALLGELPATQQERLFKLAKKIAEHAHQERAQLFDILYRQSEQSGTRLEKRLQNHHPALPISAAKAIREHASRQELKQLHDHDEVGLRLAEQARLTAHDVRLNRAFEGLYLTTLANPDSAKIILHLLKSVPGWPAALRLDIHAGTPKGRLLEHAGILDGNDRRVLVKMDNGYRAYDGMGQALGETTDLLGGVADLLSETERQALGIDDSGDLTPLRHRLADLALGQRVAIKALLDLPHIPYWLQPPMAVNSSFTAYPFTLRDLWPFHARQPVDLVSKVREIYTSFSVAKANALIDALGMSEPAALLELERRKAEYQALDYGLTRWAESPHTNDDPATDPLGMNLGQRRYLAEQIRSAWRQETRVLYADGLLDVHVLKLQLGDNDLPDADFLLGTQGFAHIDYLHIAGDTFPATGNAFLSKFANLKYLKIDCMLTELPASITAMTQLEQLFLADNDIVLTDESRQRLATLTRLEELHLDNNPLGLAPDISSMPRLTVLSLRNTGLTQWPTGAETRDDLGALMLQENRITTLPDALFNTSMAHTNRNTVLHDNPLDADTLDRINDYYAQTGVRLGGPLPGIQHQQNVPADLNDWLTGIPAVEHAACKKLWSLLKSNEDASSDDAFRVLKDLTQSYAYVKNETSKKALTQRVWHLLNAMGDSTELRNDVFLNTYLAGTCGDGAILAFIDMEIRHLRYMAKAQPNIAMAERELLALAQSLFYLRTLDQFAEDHLKSLREAQVEPDDAEVKLYLRMSLAKEFNLPVHQEELLYSAREWVKSRDIANARQKLRDISKTDAPQTSLLQEDFWLEYLARSYPEPFSTIDTITRHQVNALNQAVTDKRSDTYLDRRQSITDQETAERERLIRQLTQAAQLANQRRS</sequence>
<dbReference type="Proteomes" id="UP000067111">
    <property type="component" value="Unassembled WGS sequence"/>
</dbReference>
<keyword evidence="6" id="KW-0833">Ubl conjugation pathway</keyword>
<keyword evidence="6" id="KW-0808">Transferase</keyword>
<dbReference type="Gene3D" id="1.20.58.360">
    <property type="entry name" value="Shigella T3SS effector IpaH defines"/>
    <property type="match status" value="1"/>
</dbReference>
<keyword evidence="3" id="KW-0433">Leucine-rich repeat</keyword>
<evidence type="ECO:0000256" key="3">
    <source>
        <dbReference type="ARBA" id="ARBA00022614"/>
    </source>
</evidence>
<dbReference type="EC" id="2.3.2.27" evidence="2"/>
<name>A0A0X7K4T0_9PSED</name>
<dbReference type="SUPFAM" id="SSF52058">
    <property type="entry name" value="L domain-like"/>
    <property type="match status" value="1"/>
</dbReference>
<feature type="domain" description="NEL" evidence="7">
    <location>
        <begin position="1857"/>
        <end position="2150"/>
    </location>
</feature>
<organism evidence="8 9">
    <name type="scientific">Pseudomonas palleroniana</name>
    <dbReference type="NCBI Taxonomy" id="191390"/>
    <lineage>
        <taxon>Bacteria</taxon>
        <taxon>Pseudomonadati</taxon>
        <taxon>Pseudomonadota</taxon>
        <taxon>Gammaproteobacteria</taxon>
        <taxon>Pseudomonadales</taxon>
        <taxon>Pseudomonadaceae</taxon>
        <taxon>Pseudomonas</taxon>
    </lineage>
</organism>
<evidence type="ECO:0000313" key="8">
    <source>
        <dbReference type="EMBL" id="KWU50695.1"/>
    </source>
</evidence>
<dbReference type="GO" id="GO:0016567">
    <property type="term" value="P:protein ubiquitination"/>
    <property type="evidence" value="ECO:0007669"/>
    <property type="project" value="InterPro"/>
</dbReference>
<keyword evidence="6" id="KW-0832">Ubl conjugation</keyword>
<dbReference type="PANTHER" id="PTHR48051:SF1">
    <property type="entry name" value="RAS SUPPRESSOR PROTEIN 1"/>
    <property type="match status" value="1"/>
</dbReference>
<comment type="catalytic activity">
    <reaction evidence="1">
        <text>S-ubiquitinyl-[E2 ubiquitin-conjugating enzyme]-L-cysteine + [acceptor protein]-L-lysine = [E2 ubiquitin-conjugating enzyme]-L-cysteine + N(6)-ubiquitinyl-[acceptor protein]-L-lysine.</text>
        <dbReference type="EC" id="2.3.2.27"/>
    </reaction>
</comment>
<accession>A0A0X7K4T0</accession>
<dbReference type="InterPro" id="IPR050216">
    <property type="entry name" value="LRR_domain-containing"/>
</dbReference>
<feature type="active site" description="Glycyl thioester intermediate" evidence="6">
    <location>
        <position position="1949"/>
    </location>
</feature>
<evidence type="ECO:0000256" key="6">
    <source>
        <dbReference type="PROSITE-ProRule" id="PRU01398"/>
    </source>
</evidence>
<comment type="PTM">
    <text evidence="6">Ubiquitinated in the presence of host E1 ubiquitin-activating enzyme, E2 ubiquitin-conjugating enzyme and ubiquitin.</text>
</comment>
<gene>
    <name evidence="8" type="ORF">AWV77_11905</name>
</gene>
<protein>
    <recommendedName>
        <fullName evidence="2">RING-type E3 ubiquitin transferase</fullName>
        <ecNumber evidence="2">2.3.2.27</ecNumber>
    </recommendedName>
</protein>
<evidence type="ECO:0000256" key="2">
    <source>
        <dbReference type="ARBA" id="ARBA00012483"/>
    </source>
</evidence>
<dbReference type="RefSeq" id="WP_060754456.1">
    <property type="nucleotide sequence ID" value="NZ_LRMR01000011.1"/>
</dbReference>
<comment type="caution">
    <text evidence="8">The sequence shown here is derived from an EMBL/GenBank/DDBJ whole genome shotgun (WGS) entry which is preliminary data.</text>
</comment>
<dbReference type="PANTHER" id="PTHR48051">
    <property type="match status" value="1"/>
</dbReference>
<keyword evidence="6" id="KW-1035">Host cytoplasm</keyword>
<dbReference type="Pfam" id="PF14496">
    <property type="entry name" value="NEL"/>
    <property type="match status" value="1"/>
</dbReference>
<evidence type="ECO:0000256" key="5">
    <source>
        <dbReference type="ARBA" id="ARBA00023026"/>
    </source>
</evidence>
<evidence type="ECO:0000256" key="1">
    <source>
        <dbReference type="ARBA" id="ARBA00000900"/>
    </source>
</evidence>
<keyword evidence="5" id="KW-0843">Virulence</keyword>
<keyword evidence="6" id="KW-0964">Secreted</keyword>
<dbReference type="OrthoDB" id="1467561at2"/>
<evidence type="ECO:0000313" key="9">
    <source>
        <dbReference type="Proteomes" id="UP000067111"/>
    </source>
</evidence>
<reference evidence="9" key="1">
    <citation type="submission" date="2016-01" db="EMBL/GenBank/DDBJ databases">
        <authorList>
            <person name="Gamez R.M."/>
            <person name="Rodriguez F."/>
            <person name="Bernal J.F."/>
            <person name="Agarwala R."/>
            <person name="Landsman D."/>
            <person name="Marino-Ramirez L."/>
        </authorList>
    </citation>
    <scope>NUCLEOTIDE SEQUENCE [LARGE SCALE GENOMIC DNA]</scope>
    <source>
        <strain evidence="9">Ps006</strain>
    </source>
</reference>
<keyword evidence="4" id="KW-0677">Repeat</keyword>
<dbReference type="InterPro" id="IPR029487">
    <property type="entry name" value="NEL_dom"/>
</dbReference>
<dbReference type="GO" id="GO:0005737">
    <property type="term" value="C:cytoplasm"/>
    <property type="evidence" value="ECO:0007669"/>
    <property type="project" value="TreeGrafter"/>
</dbReference>
<evidence type="ECO:0000256" key="4">
    <source>
        <dbReference type="ARBA" id="ARBA00022737"/>
    </source>
</evidence>
<dbReference type="PROSITE" id="PS52053">
    <property type="entry name" value="NEL"/>
    <property type="match status" value="1"/>
</dbReference>
<dbReference type="EMBL" id="LRMR01000011">
    <property type="protein sequence ID" value="KWU50695.1"/>
    <property type="molecule type" value="Genomic_DNA"/>
</dbReference>
<evidence type="ECO:0000259" key="7">
    <source>
        <dbReference type="PROSITE" id="PS52053"/>
    </source>
</evidence>
<dbReference type="GO" id="GO:0061630">
    <property type="term" value="F:ubiquitin protein ligase activity"/>
    <property type="evidence" value="ECO:0007669"/>
    <property type="project" value="UniProtKB-EC"/>
</dbReference>
<dbReference type="Gene3D" id="3.80.10.10">
    <property type="entry name" value="Ribonuclease Inhibitor"/>
    <property type="match status" value="1"/>
</dbReference>
<comment type="similarity">
    <text evidence="6">Belongs to the LRR-containing bacterial E3 ligase family.</text>
</comment>